<name>A0A2P2Q2S4_RHIMU</name>
<accession>A0A2P2Q2S4</accession>
<dbReference type="EMBL" id="GGEC01080735">
    <property type="protein sequence ID" value="MBX61219.1"/>
    <property type="molecule type" value="Transcribed_RNA"/>
</dbReference>
<dbReference type="AlphaFoldDB" id="A0A2P2Q2S4"/>
<protein>
    <submittedName>
        <fullName evidence="1">Uncharacterized protein</fullName>
    </submittedName>
</protein>
<organism evidence="1">
    <name type="scientific">Rhizophora mucronata</name>
    <name type="common">Asiatic mangrove</name>
    <dbReference type="NCBI Taxonomy" id="61149"/>
    <lineage>
        <taxon>Eukaryota</taxon>
        <taxon>Viridiplantae</taxon>
        <taxon>Streptophyta</taxon>
        <taxon>Embryophyta</taxon>
        <taxon>Tracheophyta</taxon>
        <taxon>Spermatophyta</taxon>
        <taxon>Magnoliopsida</taxon>
        <taxon>eudicotyledons</taxon>
        <taxon>Gunneridae</taxon>
        <taxon>Pentapetalae</taxon>
        <taxon>rosids</taxon>
        <taxon>fabids</taxon>
        <taxon>Malpighiales</taxon>
        <taxon>Rhizophoraceae</taxon>
        <taxon>Rhizophora</taxon>
    </lineage>
</organism>
<proteinExistence type="predicted"/>
<evidence type="ECO:0000313" key="1">
    <source>
        <dbReference type="EMBL" id="MBX61219.1"/>
    </source>
</evidence>
<sequence length="22" mass="2572">MFQTGYLHACLNLQHINPRISD</sequence>
<reference evidence="1" key="1">
    <citation type="submission" date="2018-02" db="EMBL/GenBank/DDBJ databases">
        <title>Rhizophora mucronata_Transcriptome.</title>
        <authorList>
            <person name="Meera S.P."/>
            <person name="Sreeshan A."/>
            <person name="Augustine A."/>
        </authorList>
    </citation>
    <scope>NUCLEOTIDE SEQUENCE</scope>
    <source>
        <tissue evidence="1">Leaf</tissue>
    </source>
</reference>